<dbReference type="PANTHER" id="PTHR36888:SF2">
    <property type="entry name" value="TETRATRICOPEPTIDE REPEAT (TPR)-LIKE SUPERFAMILY PROTEIN"/>
    <property type="match status" value="1"/>
</dbReference>
<reference evidence="4" key="1">
    <citation type="journal article" date="2016" name="Nat. Biotechnol.">
        <title>Sequencing wild and cultivated cassava and related species reveals extensive interspecific hybridization and genetic diversity.</title>
        <authorList>
            <person name="Bredeson J.V."/>
            <person name="Lyons J.B."/>
            <person name="Prochnik S.E."/>
            <person name="Wu G.A."/>
            <person name="Ha C.M."/>
            <person name="Edsinger-Gonzales E."/>
            <person name="Grimwood J."/>
            <person name="Schmutz J."/>
            <person name="Rabbi I.Y."/>
            <person name="Egesi C."/>
            <person name="Nauluvula P."/>
            <person name="Lebot V."/>
            <person name="Ndunguru J."/>
            <person name="Mkamilo G."/>
            <person name="Bart R.S."/>
            <person name="Setter T.L."/>
            <person name="Gleadow R.M."/>
            <person name="Kulakow P."/>
            <person name="Ferguson M.E."/>
            <person name="Rounsley S."/>
            <person name="Rokhsar D.S."/>
        </authorList>
    </citation>
    <scope>NUCLEOTIDE SEQUENCE [LARGE SCALE GENOMIC DNA]</scope>
    <source>
        <strain evidence="4">cv. AM560-2</strain>
    </source>
</reference>
<name>A0A2C9U4V9_MANES</name>
<dbReference type="InterPro" id="IPR011990">
    <property type="entry name" value="TPR-like_helical_dom_sf"/>
</dbReference>
<sequence length="744" mass="83357">MKTLIVAYPISYTNFQLSPSNFLFHFPSLSPGNTKLIHVSLAKSFCIPKPTNCSTISSPATSGSVSCGGWDDLSLGGDLVSSGESNQLRDFLVSRGIDDKQHVFMFLLGTFCAFAISRVRVSSIIIFPASVLIFAIGFSLGFLRGGSFTEFSVNASKKRTKDESFRVHAERLRSLVGVFDGFYAKVDDLKNSIQRAIDAKEIELTDLENYMNVIGLIQASALHSKNVVEATIDGIGNSSSVLENQKSSSRKKKEIGEVGLEILQFVGGLFGAKLVDSKPNKVKDKDNVKQGAVQGVANDQAQGNSSTLVMEDGNSVDNDKGNRSSMYTKDLKNKSALDWDSERRNRIISENAKMNTGEKAGNVKRSVDSEEYSYHSSRMRFVDNQSVSWKMNQNNKTETWKSNDNLRDSMDFDFSYKHMETESSFVQEQMLKQSSGAYKSSHSRKINDETYRSQFREEGLNDDFWLADHHSVWDSEIGPSSSSVVSDDVMFDRYITEANNLLKQAKEYIRIKHDEEHVDIILYKSAKLFSKALTMKPMSLLAIGQLGNTYLLHGELKLKISRELRTLLSRRDPLSFENRRTVVKGLDEQVANKDKIASALVNVCEECEGLLVEAGRKYRMALSIDGNDVRALYNWGLALSFRAQLIADIGPEAAFDADKVFLAAIDKFDAMMSKGNVYAPDALLRWGVVLQQRSRLRPRNSKEKVKLLMQAKRLYEDALDMDSNNLQVREALYSCVAELNRRLL</sequence>
<keyword evidence="2" id="KW-1133">Transmembrane helix</keyword>
<feature type="transmembrane region" description="Helical" evidence="2">
    <location>
        <begin position="125"/>
        <end position="143"/>
    </location>
</feature>
<dbReference type="OMA" id="DLQFNKY"/>
<accession>A0A2C9U4V9</accession>
<dbReference type="OrthoDB" id="552664at2759"/>
<evidence type="ECO:0000256" key="2">
    <source>
        <dbReference type="SAM" id="Phobius"/>
    </source>
</evidence>
<keyword evidence="2" id="KW-0812">Transmembrane</keyword>
<dbReference type="STRING" id="3983.A0A2C9U4V9"/>
<dbReference type="Gramene" id="Manes.17G043700.1.v8.1">
    <property type="protein sequence ID" value="Manes.17G043700.1.v8.1.CDS"/>
    <property type="gene ID" value="Manes.17G043700.v8.1"/>
</dbReference>
<dbReference type="PANTHER" id="PTHR36888">
    <property type="entry name" value="TETRATRICOPEPTIDE-LIKE HELICAL DOMAIN-CONTAINING PROTEIN-RELATED"/>
    <property type="match status" value="1"/>
</dbReference>
<feature type="region of interest" description="Disordered" evidence="1">
    <location>
        <begin position="280"/>
        <end position="329"/>
    </location>
</feature>
<dbReference type="SUPFAM" id="SSF48452">
    <property type="entry name" value="TPR-like"/>
    <property type="match status" value="1"/>
</dbReference>
<dbReference type="EMBL" id="CM004403">
    <property type="protein sequence ID" value="OAY24790.1"/>
    <property type="molecule type" value="Genomic_DNA"/>
</dbReference>
<evidence type="ECO:0000256" key="1">
    <source>
        <dbReference type="SAM" id="MobiDB-lite"/>
    </source>
</evidence>
<dbReference type="Gene3D" id="1.25.40.10">
    <property type="entry name" value="Tetratricopeptide repeat domain"/>
    <property type="match status" value="1"/>
</dbReference>
<keyword evidence="2" id="KW-0472">Membrane</keyword>
<dbReference type="AlphaFoldDB" id="A0A2C9U4V9"/>
<protein>
    <submittedName>
        <fullName evidence="3">Uncharacterized protein</fullName>
    </submittedName>
</protein>
<dbReference type="Proteomes" id="UP000091857">
    <property type="component" value="Chromosome 17"/>
</dbReference>
<keyword evidence="4" id="KW-1185">Reference proteome</keyword>
<organism evidence="3 4">
    <name type="scientific">Manihot esculenta</name>
    <name type="common">Cassava</name>
    <name type="synonym">Jatropha manihot</name>
    <dbReference type="NCBI Taxonomy" id="3983"/>
    <lineage>
        <taxon>Eukaryota</taxon>
        <taxon>Viridiplantae</taxon>
        <taxon>Streptophyta</taxon>
        <taxon>Embryophyta</taxon>
        <taxon>Tracheophyta</taxon>
        <taxon>Spermatophyta</taxon>
        <taxon>Magnoliopsida</taxon>
        <taxon>eudicotyledons</taxon>
        <taxon>Gunneridae</taxon>
        <taxon>Pentapetalae</taxon>
        <taxon>rosids</taxon>
        <taxon>fabids</taxon>
        <taxon>Malpighiales</taxon>
        <taxon>Euphorbiaceae</taxon>
        <taxon>Crotonoideae</taxon>
        <taxon>Manihoteae</taxon>
        <taxon>Manihot</taxon>
    </lineage>
</organism>
<proteinExistence type="predicted"/>
<evidence type="ECO:0000313" key="4">
    <source>
        <dbReference type="Proteomes" id="UP000091857"/>
    </source>
</evidence>
<comment type="caution">
    <text evidence="3">The sequence shown here is derived from an EMBL/GenBank/DDBJ whole genome shotgun (WGS) entry which is preliminary data.</text>
</comment>
<feature type="compositionally biased region" description="Polar residues" evidence="1">
    <location>
        <begin position="297"/>
        <end position="308"/>
    </location>
</feature>
<evidence type="ECO:0000313" key="3">
    <source>
        <dbReference type="EMBL" id="OAY24790.1"/>
    </source>
</evidence>
<gene>
    <name evidence="3" type="ORF">MANES_17G043700v8</name>
</gene>